<organism evidence="1 2">
    <name type="scientific">Candidatus Beckwithbacteria bacterium CG10_big_fil_rev_8_21_14_0_10_34_10</name>
    <dbReference type="NCBI Taxonomy" id="1974495"/>
    <lineage>
        <taxon>Bacteria</taxon>
        <taxon>Candidatus Beckwithiibacteriota</taxon>
    </lineage>
</organism>
<evidence type="ECO:0008006" key="3">
    <source>
        <dbReference type="Google" id="ProtNLM"/>
    </source>
</evidence>
<sequence length="395" mass="45380">MAEQEIKNTLQTPDFLVQERLETSVSELLFTQKFVYKVWQLDHPLIKGLNDSKIRKEYLLEELKKGQAMGAGDIYEGLILVLLPNEEGQNKVITELPIDFSEPFIKGERVAWALKMKRFKPEQRMDFMLQNGLLEDIHVQDAAKKIIGCHQTLPHLNDDFGKLMTKDISEEAASIADSAFSFEFMINLLNKEIDPFKVTEIAKNNRFFLAEKKEEFSKAVLNGEIKKGHGDPKILNINVGDGQVGEEGKSYILDAISFKLKDEVAYTLSCGTALEDEWTINDLLSDLAYFSLYFDYLKPQKFSTWFQIIDDVYQQMTGNNSLQNNPRFWFYLNYRAMVQAKVAGIEAAKAREKGEINKALEKRAEAAEFISLAEKYLRQTFDLTGLNWQEMETET</sequence>
<protein>
    <recommendedName>
        <fullName evidence="3">Aminoglycoside phosphotransferase domain-containing protein</fullName>
    </recommendedName>
</protein>
<evidence type="ECO:0000313" key="1">
    <source>
        <dbReference type="EMBL" id="PIS09341.1"/>
    </source>
</evidence>
<dbReference type="Proteomes" id="UP000230093">
    <property type="component" value="Unassembled WGS sequence"/>
</dbReference>
<accession>A0A2H0W9K7</accession>
<comment type="caution">
    <text evidence="1">The sequence shown here is derived from an EMBL/GenBank/DDBJ whole genome shotgun (WGS) entry which is preliminary data.</text>
</comment>
<proteinExistence type="predicted"/>
<evidence type="ECO:0000313" key="2">
    <source>
        <dbReference type="Proteomes" id="UP000230093"/>
    </source>
</evidence>
<name>A0A2H0W9K7_9BACT</name>
<dbReference type="AlphaFoldDB" id="A0A2H0W9K7"/>
<dbReference type="EMBL" id="PEZT01000011">
    <property type="protein sequence ID" value="PIS09341.1"/>
    <property type="molecule type" value="Genomic_DNA"/>
</dbReference>
<reference evidence="2" key="1">
    <citation type="submission" date="2017-09" db="EMBL/GenBank/DDBJ databases">
        <title>Depth-based differentiation of microbial function through sediment-hosted aquifers and enrichment of novel symbionts in the deep terrestrial subsurface.</title>
        <authorList>
            <person name="Probst A.J."/>
            <person name="Ladd B."/>
            <person name="Jarett J.K."/>
            <person name="Geller-Mcgrath D.E."/>
            <person name="Sieber C.M.K."/>
            <person name="Emerson J.B."/>
            <person name="Anantharaman K."/>
            <person name="Thomas B.C."/>
            <person name="Malmstrom R."/>
            <person name="Stieglmeier M."/>
            <person name="Klingl A."/>
            <person name="Woyke T."/>
            <person name="Ryan C.M."/>
            <person name="Banfield J.F."/>
        </authorList>
    </citation>
    <scope>NUCLEOTIDE SEQUENCE [LARGE SCALE GENOMIC DNA]</scope>
</reference>
<gene>
    <name evidence="1" type="ORF">COT75_02045</name>
</gene>